<dbReference type="InterPro" id="IPR000595">
    <property type="entry name" value="cNMP-bd_dom"/>
</dbReference>
<name>A0A931B9X7_9BACT</name>
<evidence type="ECO:0000313" key="2">
    <source>
        <dbReference type="EMBL" id="MBF9140000.1"/>
    </source>
</evidence>
<dbReference type="AlphaFoldDB" id="A0A931B9X7"/>
<dbReference type="Pfam" id="PF00027">
    <property type="entry name" value="cNMP_binding"/>
    <property type="match status" value="1"/>
</dbReference>
<organism evidence="2 3">
    <name type="scientific">Hymenobacter properus</name>
    <dbReference type="NCBI Taxonomy" id="2791026"/>
    <lineage>
        <taxon>Bacteria</taxon>
        <taxon>Pseudomonadati</taxon>
        <taxon>Bacteroidota</taxon>
        <taxon>Cytophagia</taxon>
        <taxon>Cytophagales</taxon>
        <taxon>Hymenobacteraceae</taxon>
        <taxon>Hymenobacter</taxon>
    </lineage>
</organism>
<dbReference type="InterPro" id="IPR014710">
    <property type="entry name" value="RmlC-like_jellyroll"/>
</dbReference>
<dbReference type="GO" id="GO:0005829">
    <property type="term" value="C:cytosol"/>
    <property type="evidence" value="ECO:0007669"/>
    <property type="project" value="TreeGrafter"/>
</dbReference>
<dbReference type="PROSITE" id="PS50042">
    <property type="entry name" value="CNMP_BINDING_3"/>
    <property type="match status" value="1"/>
</dbReference>
<dbReference type="EMBL" id="JADQDP010000001">
    <property type="protein sequence ID" value="MBF9140000.1"/>
    <property type="molecule type" value="Genomic_DNA"/>
</dbReference>
<dbReference type="PANTHER" id="PTHR24567:SF76">
    <property type="entry name" value="CYCLIC NUCLEOTIDE-BINDING DOMAIN PROTEIN"/>
    <property type="match status" value="1"/>
</dbReference>
<keyword evidence="3" id="KW-1185">Reference proteome</keyword>
<evidence type="ECO:0000259" key="1">
    <source>
        <dbReference type="PROSITE" id="PS50042"/>
    </source>
</evidence>
<dbReference type="GO" id="GO:0003700">
    <property type="term" value="F:DNA-binding transcription factor activity"/>
    <property type="evidence" value="ECO:0007669"/>
    <property type="project" value="TreeGrafter"/>
</dbReference>
<reference evidence="2 3" key="1">
    <citation type="submission" date="2020-11" db="EMBL/GenBank/DDBJ databases">
        <authorList>
            <person name="Kim M.K."/>
        </authorList>
    </citation>
    <scope>NUCLEOTIDE SEQUENCE [LARGE SCALE GENOMIC DNA]</scope>
    <source>
        <strain evidence="2 3">BT439</strain>
    </source>
</reference>
<dbReference type="Gene3D" id="2.60.120.10">
    <property type="entry name" value="Jelly Rolls"/>
    <property type="match status" value="1"/>
</dbReference>
<evidence type="ECO:0000313" key="3">
    <source>
        <dbReference type="Proteomes" id="UP000645610"/>
    </source>
</evidence>
<feature type="domain" description="Cyclic nucleotide-binding" evidence="1">
    <location>
        <begin position="23"/>
        <end position="123"/>
    </location>
</feature>
<proteinExistence type="predicted"/>
<accession>A0A931B9X7</accession>
<comment type="caution">
    <text evidence="2">The sequence shown here is derived from an EMBL/GenBank/DDBJ whole genome shotgun (WGS) entry which is preliminary data.</text>
</comment>
<dbReference type="SMART" id="SM00100">
    <property type="entry name" value="cNMP"/>
    <property type="match status" value="1"/>
</dbReference>
<gene>
    <name evidence="2" type="ORF">I2I01_00040</name>
</gene>
<dbReference type="PANTHER" id="PTHR24567">
    <property type="entry name" value="CRP FAMILY TRANSCRIPTIONAL REGULATORY PROTEIN"/>
    <property type="match status" value="1"/>
</dbReference>
<dbReference type="InterPro" id="IPR018490">
    <property type="entry name" value="cNMP-bd_dom_sf"/>
</dbReference>
<protein>
    <submittedName>
        <fullName evidence="2">Crp/Fnr family transcriptional regulator</fullName>
    </submittedName>
</protein>
<dbReference type="InterPro" id="IPR050397">
    <property type="entry name" value="Env_Response_Regulators"/>
</dbReference>
<dbReference type="CDD" id="cd00038">
    <property type="entry name" value="CAP_ED"/>
    <property type="match status" value="1"/>
</dbReference>
<dbReference type="SUPFAM" id="SSF51206">
    <property type="entry name" value="cAMP-binding domain-like"/>
    <property type="match status" value="1"/>
</dbReference>
<sequence length="203" mass="22468">MRSSLTNPSPEKMRRFLQSRGPINAEQALEIAAQFSPKLLAKNEFLLRKGQVCDDYFFLDHGLLRAFASDPDGNEVTTAFYPSGQTVLEVSSFFNRTPSQENIQALTDCAGWVISFAQLNALFHARPEFREFGRGVLVQGFAALKSRMLAMITNSTTERYEELLHSSPEVLQHAPIKHIATYLGVTDTSLSRIRAGAKGGGKA</sequence>
<dbReference type="Proteomes" id="UP000645610">
    <property type="component" value="Unassembled WGS sequence"/>
</dbReference>